<dbReference type="PANTHER" id="PTHR42834">
    <property type="entry name" value="ENDONUCLEASE/EXONUCLEASE/PHOSPHATASE FAMILY PROTEIN (AFU_ORTHOLOGUE AFUA_3G09210)"/>
    <property type="match status" value="1"/>
</dbReference>
<reference evidence="1" key="1">
    <citation type="submission" date="2020-07" db="EMBL/GenBank/DDBJ databases">
        <authorList>
            <person name="Nieuwenhuis M."/>
            <person name="Van De Peppel L.J.J."/>
        </authorList>
    </citation>
    <scope>NUCLEOTIDE SEQUENCE</scope>
    <source>
        <strain evidence="1">AP01</strain>
        <tissue evidence="1">Mycelium</tissue>
    </source>
</reference>
<proteinExistence type="predicted"/>
<dbReference type="EMBL" id="JABCKV010000217">
    <property type="protein sequence ID" value="KAG5642096.1"/>
    <property type="molecule type" value="Genomic_DNA"/>
</dbReference>
<dbReference type="InterPro" id="IPR036691">
    <property type="entry name" value="Endo/exonu/phosph_ase_sf"/>
</dbReference>
<comment type="caution">
    <text evidence="1">The sequence shown here is derived from an EMBL/GenBank/DDBJ whole genome shotgun (WGS) entry which is preliminary data.</text>
</comment>
<gene>
    <name evidence="1" type="ORF">DXG03_003620</name>
</gene>
<dbReference type="PANTHER" id="PTHR42834:SF1">
    <property type="entry name" value="ENDONUCLEASE_EXONUCLEASE_PHOSPHATASE FAMILY PROTEIN (AFU_ORTHOLOGUE AFUA_3G09210)"/>
    <property type="match status" value="1"/>
</dbReference>
<dbReference type="AlphaFoldDB" id="A0A9P7G336"/>
<evidence type="ECO:0000313" key="2">
    <source>
        <dbReference type="Proteomes" id="UP000775547"/>
    </source>
</evidence>
<dbReference type="OrthoDB" id="47488at2759"/>
<reference evidence="1" key="2">
    <citation type="submission" date="2021-10" db="EMBL/GenBank/DDBJ databases">
        <title>Phylogenomics reveals ancestral predisposition of the termite-cultivated fungus Termitomyces towards a domesticated lifestyle.</title>
        <authorList>
            <person name="Auxier B."/>
            <person name="Grum-Grzhimaylo A."/>
            <person name="Cardenas M.E."/>
            <person name="Lodge J.D."/>
            <person name="Laessoe T."/>
            <person name="Pedersen O."/>
            <person name="Smith M.E."/>
            <person name="Kuyper T.W."/>
            <person name="Franco-Molano E.A."/>
            <person name="Baroni T.J."/>
            <person name="Aanen D.K."/>
        </authorList>
    </citation>
    <scope>NUCLEOTIDE SEQUENCE</scope>
    <source>
        <strain evidence="1">AP01</strain>
        <tissue evidence="1">Mycelium</tissue>
    </source>
</reference>
<organism evidence="1 2">
    <name type="scientific">Asterophora parasitica</name>
    <dbReference type="NCBI Taxonomy" id="117018"/>
    <lineage>
        <taxon>Eukaryota</taxon>
        <taxon>Fungi</taxon>
        <taxon>Dikarya</taxon>
        <taxon>Basidiomycota</taxon>
        <taxon>Agaricomycotina</taxon>
        <taxon>Agaricomycetes</taxon>
        <taxon>Agaricomycetidae</taxon>
        <taxon>Agaricales</taxon>
        <taxon>Tricholomatineae</taxon>
        <taxon>Lyophyllaceae</taxon>
        <taxon>Asterophora</taxon>
    </lineage>
</organism>
<dbReference type="SUPFAM" id="SSF56219">
    <property type="entry name" value="DNase I-like"/>
    <property type="match status" value="1"/>
</dbReference>
<dbReference type="Proteomes" id="UP000775547">
    <property type="component" value="Unassembled WGS sequence"/>
</dbReference>
<accession>A0A9P7G336</accession>
<sequence length="93" mass="9865">MTVENLAPTSSHLPKIADHIASYLQTPDIVFVQEIQDNSGAKDDGTVLGNLTLTNLINAIAKVSNITYNFVEIAPVDGKDGGVPGGNIRQAYL</sequence>
<name>A0A9P7G336_9AGAR</name>
<keyword evidence="2" id="KW-1185">Reference proteome</keyword>
<evidence type="ECO:0008006" key="3">
    <source>
        <dbReference type="Google" id="ProtNLM"/>
    </source>
</evidence>
<evidence type="ECO:0000313" key="1">
    <source>
        <dbReference type="EMBL" id="KAG5642096.1"/>
    </source>
</evidence>
<dbReference type="Gene3D" id="3.60.10.10">
    <property type="entry name" value="Endonuclease/exonuclease/phosphatase"/>
    <property type="match status" value="1"/>
</dbReference>
<protein>
    <recommendedName>
        <fullName evidence="3">Endonuclease/exonuclease/phosphatase domain-containing protein</fullName>
    </recommendedName>
</protein>